<dbReference type="AlphaFoldDB" id="A0A3S3NFA1"/>
<dbReference type="Proteomes" id="UP000285301">
    <property type="component" value="Unassembled WGS sequence"/>
</dbReference>
<dbReference type="EMBL" id="NCKU01009093">
    <property type="protein sequence ID" value="RWS01501.1"/>
    <property type="molecule type" value="Genomic_DNA"/>
</dbReference>
<comment type="caution">
    <text evidence="1">The sequence shown here is derived from an EMBL/GenBank/DDBJ whole genome shotgun (WGS) entry which is preliminary data.</text>
</comment>
<protein>
    <submittedName>
        <fullName evidence="1">Uncharacterized protein</fullName>
    </submittedName>
</protein>
<dbReference type="Gene3D" id="3.80.10.10">
    <property type="entry name" value="Ribonuclease Inhibitor"/>
    <property type="match status" value="1"/>
</dbReference>
<evidence type="ECO:0000313" key="3">
    <source>
        <dbReference type="Proteomes" id="UP000285301"/>
    </source>
</evidence>
<reference evidence="1 3" key="1">
    <citation type="journal article" date="2018" name="Gigascience">
        <title>Genomes of trombidid mites reveal novel predicted allergens and laterally-transferred genes associated with secondary metabolism.</title>
        <authorList>
            <person name="Dong X."/>
            <person name="Chaisiri K."/>
            <person name="Xia D."/>
            <person name="Armstrong S.D."/>
            <person name="Fang Y."/>
            <person name="Donnelly M.J."/>
            <person name="Kadowaki T."/>
            <person name="McGarry J.W."/>
            <person name="Darby A.C."/>
            <person name="Makepeace B.L."/>
        </authorList>
    </citation>
    <scope>NUCLEOTIDE SEQUENCE [LARGE SCALE GENOMIC DNA]</scope>
    <source>
        <strain evidence="1">UoL-WK</strain>
    </source>
</reference>
<accession>A0A3S3NFA1</accession>
<sequence>FEVSTEIKMEICDEIEMPDVTILFPWIYGINISLLESKLPSQMKIAGASQIINVDTVVQDLLIYENTSERCSIQKFLMDSKIVSTLSCANPNTYVLNRINNHPSSIYIALHPPRTYAFDFTKSFKTIEVLVVFDPLGQSNQRNFWIDERIHFPETAVTQSKGAEILLNHTLKYLPNLKTLSICRVRGFNWLNLHLIADRLPNLNHLWIIDIWIDGDANSALKELLLKFRNLKTLVNLQTLRIGLINNFIQNWLDTVLRNLMHQYDRPIKVELYLQDEETNTNANIDLFYYDASHKHWFNRERKR</sequence>
<evidence type="ECO:0000313" key="1">
    <source>
        <dbReference type="EMBL" id="RWS01500.1"/>
    </source>
</evidence>
<name>A0A3S3NFA1_9ACAR</name>
<dbReference type="OrthoDB" id="1924287at2759"/>
<reference evidence="1" key="2">
    <citation type="submission" date="2018-11" db="EMBL/GenBank/DDBJ databases">
        <title>Trombidioid mite genomics.</title>
        <authorList>
            <person name="Dong X."/>
        </authorList>
    </citation>
    <scope>NUCLEOTIDE SEQUENCE</scope>
    <source>
        <strain evidence="1">UoL-WK</strain>
    </source>
</reference>
<feature type="non-terminal residue" evidence="1">
    <location>
        <position position="1"/>
    </location>
</feature>
<evidence type="ECO:0000313" key="2">
    <source>
        <dbReference type="EMBL" id="RWS01501.1"/>
    </source>
</evidence>
<proteinExistence type="predicted"/>
<dbReference type="InterPro" id="IPR032675">
    <property type="entry name" value="LRR_dom_sf"/>
</dbReference>
<gene>
    <name evidence="2" type="ORF">B4U79_19161</name>
    <name evidence="1" type="ORF">B4U79_19162</name>
</gene>
<keyword evidence="3" id="KW-1185">Reference proteome</keyword>
<dbReference type="EMBL" id="NCKU01009095">
    <property type="protein sequence ID" value="RWS01500.1"/>
    <property type="molecule type" value="Genomic_DNA"/>
</dbReference>
<dbReference type="SUPFAM" id="SSF52047">
    <property type="entry name" value="RNI-like"/>
    <property type="match status" value="1"/>
</dbReference>
<organism evidence="1 3">
    <name type="scientific">Dinothrombium tinctorium</name>
    <dbReference type="NCBI Taxonomy" id="1965070"/>
    <lineage>
        <taxon>Eukaryota</taxon>
        <taxon>Metazoa</taxon>
        <taxon>Ecdysozoa</taxon>
        <taxon>Arthropoda</taxon>
        <taxon>Chelicerata</taxon>
        <taxon>Arachnida</taxon>
        <taxon>Acari</taxon>
        <taxon>Acariformes</taxon>
        <taxon>Trombidiformes</taxon>
        <taxon>Prostigmata</taxon>
        <taxon>Anystina</taxon>
        <taxon>Parasitengona</taxon>
        <taxon>Trombidioidea</taxon>
        <taxon>Trombidiidae</taxon>
        <taxon>Dinothrombium</taxon>
    </lineage>
</organism>